<dbReference type="InterPro" id="IPR002893">
    <property type="entry name" value="Znf_MYND"/>
</dbReference>
<evidence type="ECO:0000256" key="3">
    <source>
        <dbReference type="ARBA" id="ARBA00022833"/>
    </source>
</evidence>
<organism evidence="6 7">
    <name type="scientific">Mycena sanguinolenta</name>
    <dbReference type="NCBI Taxonomy" id="230812"/>
    <lineage>
        <taxon>Eukaryota</taxon>
        <taxon>Fungi</taxon>
        <taxon>Dikarya</taxon>
        <taxon>Basidiomycota</taxon>
        <taxon>Agaricomycotina</taxon>
        <taxon>Agaricomycetes</taxon>
        <taxon>Agaricomycetidae</taxon>
        <taxon>Agaricales</taxon>
        <taxon>Marasmiineae</taxon>
        <taxon>Mycenaceae</taxon>
        <taxon>Mycena</taxon>
    </lineage>
</organism>
<evidence type="ECO:0000256" key="1">
    <source>
        <dbReference type="ARBA" id="ARBA00022723"/>
    </source>
</evidence>
<dbReference type="SUPFAM" id="SSF144232">
    <property type="entry name" value="HIT/MYND zinc finger-like"/>
    <property type="match status" value="1"/>
</dbReference>
<dbReference type="Proteomes" id="UP000623467">
    <property type="component" value="Unassembled WGS sequence"/>
</dbReference>
<protein>
    <submittedName>
        <fullName evidence="6">MYND-type domain-containing protein</fullName>
    </submittedName>
</protein>
<keyword evidence="2 4" id="KW-0863">Zinc-finger</keyword>
<dbReference type="Gene3D" id="6.10.140.2220">
    <property type="match status" value="1"/>
</dbReference>
<keyword evidence="3" id="KW-0862">Zinc</keyword>
<comment type="caution">
    <text evidence="6">The sequence shown here is derived from an EMBL/GenBank/DDBJ whole genome shotgun (WGS) entry which is preliminary data.</text>
</comment>
<evidence type="ECO:0000256" key="4">
    <source>
        <dbReference type="PROSITE-ProRule" id="PRU00134"/>
    </source>
</evidence>
<dbReference type="Pfam" id="PF01753">
    <property type="entry name" value="zf-MYND"/>
    <property type="match status" value="1"/>
</dbReference>
<name>A0A8H6XSN3_9AGAR</name>
<evidence type="ECO:0000259" key="5">
    <source>
        <dbReference type="PROSITE" id="PS50865"/>
    </source>
</evidence>
<proteinExistence type="predicted"/>
<sequence length="246" mass="28566">MWTEFFSMTDERLKILASFDSKKASRNVKACDNLQCSKFDMKTAFSRCSGCQSFYYCSQSCHTTDWRHGGHREAFKLYGKLMLSAKIDEYYTARQRSFLRALVYHDYRKAKLRLLSKQTWFMTAYPGRGFFNVYDYTAGKAKVDIKSITVFDAVEEFTDGEWKSIVSRAPASGGKMGIHVVEMYEPLGTRRFVIPIRTNTSLVYDRQQQLAAEMTPSRDMKFVVDELYPLVMDEDGEVHNEVSWFS</sequence>
<evidence type="ECO:0000313" key="7">
    <source>
        <dbReference type="Proteomes" id="UP000623467"/>
    </source>
</evidence>
<dbReference type="GO" id="GO:0008270">
    <property type="term" value="F:zinc ion binding"/>
    <property type="evidence" value="ECO:0007669"/>
    <property type="project" value="UniProtKB-KW"/>
</dbReference>
<reference evidence="6" key="1">
    <citation type="submission" date="2020-05" db="EMBL/GenBank/DDBJ databases">
        <title>Mycena genomes resolve the evolution of fungal bioluminescence.</title>
        <authorList>
            <person name="Tsai I.J."/>
        </authorList>
    </citation>
    <scope>NUCLEOTIDE SEQUENCE</scope>
    <source>
        <strain evidence="6">160909Yilan</strain>
    </source>
</reference>
<dbReference type="OrthoDB" id="3044657at2759"/>
<dbReference type="AlphaFoldDB" id="A0A8H6XSN3"/>
<dbReference type="EMBL" id="JACAZH010000018">
    <property type="protein sequence ID" value="KAF7346763.1"/>
    <property type="molecule type" value="Genomic_DNA"/>
</dbReference>
<keyword evidence="7" id="KW-1185">Reference proteome</keyword>
<feature type="domain" description="MYND-type" evidence="5">
    <location>
        <begin position="33"/>
        <end position="75"/>
    </location>
</feature>
<accession>A0A8H6XSN3</accession>
<dbReference type="PROSITE" id="PS50865">
    <property type="entry name" value="ZF_MYND_2"/>
    <property type="match status" value="1"/>
</dbReference>
<keyword evidence="1" id="KW-0479">Metal-binding</keyword>
<evidence type="ECO:0000256" key="2">
    <source>
        <dbReference type="ARBA" id="ARBA00022771"/>
    </source>
</evidence>
<evidence type="ECO:0000313" key="6">
    <source>
        <dbReference type="EMBL" id="KAF7346763.1"/>
    </source>
</evidence>
<gene>
    <name evidence="6" type="ORF">MSAN_01814800</name>
</gene>